<gene>
    <name evidence="2" type="ORF">BN940_15536</name>
</gene>
<sequence>MLAAWSIAFLTRARRRAVPLRPAGASRGCRGTARRRALRQGMSKTLQDPDWGLTTTGNGKSGIFPQ</sequence>
<dbReference type="EMBL" id="HG916765">
    <property type="protein sequence ID" value="CDM25551.1"/>
    <property type="molecule type" value="Genomic_DNA"/>
</dbReference>
<dbReference type="Proteomes" id="UP000019805">
    <property type="component" value="Chromosome"/>
</dbReference>
<name>W8X5X1_CASD6</name>
<evidence type="ECO:0000313" key="2">
    <source>
        <dbReference type="EMBL" id="CDM25551.1"/>
    </source>
</evidence>
<evidence type="ECO:0000313" key="3">
    <source>
        <dbReference type="Proteomes" id="UP000019805"/>
    </source>
</evidence>
<feature type="region of interest" description="Disordered" evidence="1">
    <location>
        <begin position="40"/>
        <end position="66"/>
    </location>
</feature>
<proteinExistence type="predicted"/>
<reference evidence="2 3" key="1">
    <citation type="journal article" date="2014" name="BMC Microbiol.">
        <title>The oxygen-independent metabolism of cyclic monoterpenes in Castellaniella defragrans 65Phen.</title>
        <authorList>
            <person name="Petasch J."/>
            <person name="Disch E.M."/>
            <person name="Markert S."/>
            <person name="Becher D."/>
            <person name="Schweder T."/>
            <person name="Huttel B."/>
            <person name="Reinhardt R."/>
            <person name="Harder J."/>
        </authorList>
    </citation>
    <scope>NUCLEOTIDE SEQUENCE [LARGE SCALE GENOMIC DNA]</scope>
    <source>
        <strain evidence="2">65Phen</strain>
    </source>
</reference>
<dbReference type="KEGG" id="cdn:BN940_15536"/>
<keyword evidence="3" id="KW-1185">Reference proteome</keyword>
<dbReference type="STRING" id="1437824.BN940_15536"/>
<dbReference type="HOGENOM" id="CLU_2823184_0_0_4"/>
<dbReference type="AlphaFoldDB" id="W8X5X1"/>
<protein>
    <submittedName>
        <fullName evidence="2">Uncharacterized protein</fullName>
    </submittedName>
</protein>
<accession>W8X5X1</accession>
<organism evidence="2 3">
    <name type="scientific">Castellaniella defragrans (strain DSM 12143 / CCUG 39792 / 65Phen)</name>
    <name type="common">Alcaligenes defragrans</name>
    <dbReference type="NCBI Taxonomy" id="1437824"/>
    <lineage>
        <taxon>Bacteria</taxon>
        <taxon>Pseudomonadati</taxon>
        <taxon>Pseudomonadota</taxon>
        <taxon>Betaproteobacteria</taxon>
        <taxon>Burkholderiales</taxon>
        <taxon>Alcaligenaceae</taxon>
        <taxon>Castellaniella</taxon>
    </lineage>
</organism>
<evidence type="ECO:0000256" key="1">
    <source>
        <dbReference type="SAM" id="MobiDB-lite"/>
    </source>
</evidence>